<dbReference type="GO" id="GO:0015074">
    <property type="term" value="P:DNA integration"/>
    <property type="evidence" value="ECO:0007669"/>
    <property type="project" value="InterPro"/>
</dbReference>
<organism evidence="5 6">
    <name type="scientific">Gracilibacillus boraciitolerans JCM 21714</name>
    <dbReference type="NCBI Taxonomy" id="1298598"/>
    <lineage>
        <taxon>Bacteria</taxon>
        <taxon>Bacillati</taxon>
        <taxon>Bacillota</taxon>
        <taxon>Bacilli</taxon>
        <taxon>Bacillales</taxon>
        <taxon>Bacillaceae</taxon>
        <taxon>Gracilibacillus</taxon>
    </lineage>
</organism>
<evidence type="ECO:0000313" key="6">
    <source>
        <dbReference type="Proteomes" id="UP000019102"/>
    </source>
</evidence>
<dbReference type="GO" id="GO:0003677">
    <property type="term" value="F:DNA binding"/>
    <property type="evidence" value="ECO:0007669"/>
    <property type="project" value="UniProtKB-KW"/>
</dbReference>
<protein>
    <submittedName>
        <fullName evidence="5">Mobile element protein</fullName>
    </submittedName>
</protein>
<feature type="domain" description="Tyr recombinase" evidence="4">
    <location>
        <begin position="104"/>
        <end position="311"/>
    </location>
</feature>
<gene>
    <name evidence="5" type="ORF">JCM21714_2183</name>
</gene>
<dbReference type="InterPro" id="IPR002104">
    <property type="entry name" value="Integrase_catalytic"/>
</dbReference>
<keyword evidence="2" id="KW-0238">DNA-binding</keyword>
<comment type="similarity">
    <text evidence="1">Belongs to the 'phage' integrase family.</text>
</comment>
<evidence type="ECO:0000256" key="3">
    <source>
        <dbReference type="ARBA" id="ARBA00023172"/>
    </source>
</evidence>
<dbReference type="Pfam" id="PF00589">
    <property type="entry name" value="Phage_integrase"/>
    <property type="match status" value="1"/>
</dbReference>
<dbReference type="InterPro" id="IPR050090">
    <property type="entry name" value="Tyrosine_recombinase_XerCD"/>
</dbReference>
<dbReference type="PANTHER" id="PTHR30349:SF41">
    <property type="entry name" value="INTEGRASE_RECOMBINASE PROTEIN MJ0367-RELATED"/>
    <property type="match status" value="1"/>
</dbReference>
<proteinExistence type="inferred from homology"/>
<comment type="caution">
    <text evidence="5">The sequence shown here is derived from an EMBL/GenBank/DDBJ whole genome shotgun (WGS) entry which is preliminary data.</text>
</comment>
<dbReference type="InterPro" id="IPR013762">
    <property type="entry name" value="Integrase-like_cat_sf"/>
</dbReference>
<dbReference type="PANTHER" id="PTHR30349">
    <property type="entry name" value="PHAGE INTEGRASE-RELATED"/>
    <property type="match status" value="1"/>
</dbReference>
<dbReference type="AlphaFoldDB" id="W4VIA4"/>
<sequence length="328" mass="37468">MPDFKSILRIEFADFLSMREVVLSESAYAHDCHYLTSFDSYLINCNLQHKEIYESVITEWVKNLSGKSSSVGNKVIVIRMFLRYLSSMGIRVFMPPIPKVTDDYIPYIFSDEELKRIFALSDNIILTKSQPNPYIQLEFPMMLRIMYGCGLRVGGETLALKMKDVDLDGGILILKQTKGDKQRLVPMHQTLTSILIKYCLAMALIGKAEALLFPSAIQEVPLSVKSARNKLNTILKYADISLKGRAKWERGPCLHCLRHVFAFKSFTEAEKSGRSINDSVPYLSIYLGHDSLKETESYLKFSSELYPKAMELFEDYTLQVFPEVSCDE</sequence>
<evidence type="ECO:0000259" key="4">
    <source>
        <dbReference type="PROSITE" id="PS51898"/>
    </source>
</evidence>
<dbReference type="RefSeq" id="WP_035723269.1">
    <property type="nucleotide sequence ID" value="NZ_BAVS01000009.1"/>
</dbReference>
<accession>W4VIA4</accession>
<dbReference type="STRING" id="1298598.JCM21714_2183"/>
<evidence type="ECO:0000256" key="2">
    <source>
        <dbReference type="ARBA" id="ARBA00023125"/>
    </source>
</evidence>
<dbReference type="Gene3D" id="1.10.443.10">
    <property type="entry name" value="Intergrase catalytic core"/>
    <property type="match status" value="1"/>
</dbReference>
<dbReference type="GO" id="GO:0006310">
    <property type="term" value="P:DNA recombination"/>
    <property type="evidence" value="ECO:0007669"/>
    <property type="project" value="UniProtKB-KW"/>
</dbReference>
<dbReference type="SUPFAM" id="SSF56349">
    <property type="entry name" value="DNA breaking-rejoining enzymes"/>
    <property type="match status" value="1"/>
</dbReference>
<name>W4VIA4_9BACI</name>
<keyword evidence="3" id="KW-0233">DNA recombination</keyword>
<evidence type="ECO:0000256" key="1">
    <source>
        <dbReference type="ARBA" id="ARBA00008857"/>
    </source>
</evidence>
<dbReference type="PROSITE" id="PS51898">
    <property type="entry name" value="TYR_RECOMBINASE"/>
    <property type="match status" value="1"/>
</dbReference>
<dbReference type="OrthoDB" id="9766545at2"/>
<dbReference type="EMBL" id="BAVS01000009">
    <property type="protein sequence ID" value="GAE93140.1"/>
    <property type="molecule type" value="Genomic_DNA"/>
</dbReference>
<evidence type="ECO:0000313" key="5">
    <source>
        <dbReference type="EMBL" id="GAE93140.1"/>
    </source>
</evidence>
<dbReference type="InterPro" id="IPR011010">
    <property type="entry name" value="DNA_brk_join_enz"/>
</dbReference>
<reference evidence="5 6" key="1">
    <citation type="journal article" date="2014" name="Genome Announc.">
        <title>Draft Genome Sequence of the Boron-Tolerant and Moderately Halotolerant Bacterium Gracilibacillus boraciitolerans JCM 21714T.</title>
        <authorList>
            <person name="Ahmed I."/>
            <person name="Oshima K."/>
            <person name="Suda W."/>
            <person name="Kitamura K."/>
            <person name="Iida T."/>
            <person name="Ohmori Y."/>
            <person name="Fujiwara T."/>
            <person name="Hattori M."/>
            <person name="Ohkuma M."/>
        </authorList>
    </citation>
    <scope>NUCLEOTIDE SEQUENCE [LARGE SCALE GENOMIC DNA]</scope>
    <source>
        <strain evidence="5 6">JCM 21714</strain>
    </source>
</reference>
<keyword evidence="6" id="KW-1185">Reference proteome</keyword>
<dbReference type="Proteomes" id="UP000019102">
    <property type="component" value="Unassembled WGS sequence"/>
</dbReference>
<dbReference type="eggNOG" id="COG0582">
    <property type="taxonomic scope" value="Bacteria"/>
</dbReference>